<dbReference type="Pfam" id="PF02602">
    <property type="entry name" value="HEM4"/>
    <property type="match status" value="1"/>
</dbReference>
<name>A0A248TKZ8_9BACI</name>
<evidence type="ECO:0000256" key="7">
    <source>
        <dbReference type="ARBA" id="ARBA00040167"/>
    </source>
</evidence>
<dbReference type="SUPFAM" id="SSF69618">
    <property type="entry name" value="HemD-like"/>
    <property type="match status" value="1"/>
</dbReference>
<reference evidence="11 12" key="1">
    <citation type="submission" date="2017-08" db="EMBL/GenBank/DDBJ databases">
        <title>Complete Genome Sequence of Bacillus kochii Oregon-R-modENCODE STRAIN BDGP4, isolated from Drosophila melanogaster gut.</title>
        <authorList>
            <person name="Wan K.H."/>
            <person name="Yu C."/>
            <person name="Park S."/>
            <person name="Hammonds A.S."/>
            <person name="Booth B.W."/>
            <person name="Celniker S.E."/>
        </authorList>
    </citation>
    <scope>NUCLEOTIDE SEQUENCE [LARGE SCALE GENOMIC DNA]</scope>
    <source>
        <strain evidence="11 12">BDGP4</strain>
    </source>
</reference>
<evidence type="ECO:0000256" key="1">
    <source>
        <dbReference type="ARBA" id="ARBA00004772"/>
    </source>
</evidence>
<protein>
    <recommendedName>
        <fullName evidence="7 9">Uroporphyrinogen-III synthase</fullName>
        <ecNumber evidence="3 9">4.2.1.75</ecNumber>
    </recommendedName>
</protein>
<comment type="similarity">
    <text evidence="2 9">Belongs to the uroporphyrinogen-III synthase family.</text>
</comment>
<proteinExistence type="inferred from homology"/>
<organism evidence="11 12">
    <name type="scientific">Cytobacillus kochii</name>
    <dbReference type="NCBI Taxonomy" id="859143"/>
    <lineage>
        <taxon>Bacteria</taxon>
        <taxon>Bacillati</taxon>
        <taxon>Bacillota</taxon>
        <taxon>Bacilli</taxon>
        <taxon>Bacillales</taxon>
        <taxon>Bacillaceae</taxon>
        <taxon>Cytobacillus</taxon>
    </lineage>
</organism>
<evidence type="ECO:0000313" key="11">
    <source>
        <dbReference type="EMBL" id="ASV68812.1"/>
    </source>
</evidence>
<dbReference type="GO" id="GO:0006780">
    <property type="term" value="P:uroporphyrinogen III biosynthetic process"/>
    <property type="evidence" value="ECO:0007669"/>
    <property type="project" value="UniProtKB-UniRule"/>
</dbReference>
<keyword evidence="12" id="KW-1185">Reference proteome</keyword>
<dbReference type="OrthoDB" id="9815856at2"/>
<dbReference type="AlphaFoldDB" id="A0A248TKZ8"/>
<evidence type="ECO:0000256" key="8">
    <source>
        <dbReference type="ARBA" id="ARBA00048617"/>
    </source>
</evidence>
<dbReference type="PANTHER" id="PTHR38042:SF1">
    <property type="entry name" value="UROPORPHYRINOGEN-III SYNTHASE, CHLOROPLASTIC"/>
    <property type="match status" value="1"/>
</dbReference>
<dbReference type="RefSeq" id="WP_095372379.1">
    <property type="nucleotide sequence ID" value="NZ_CP022983.1"/>
</dbReference>
<dbReference type="PANTHER" id="PTHR38042">
    <property type="entry name" value="UROPORPHYRINOGEN-III SYNTHASE, CHLOROPLASTIC"/>
    <property type="match status" value="1"/>
</dbReference>
<comment type="pathway">
    <text evidence="1 9">Porphyrin-containing compound metabolism; protoporphyrin-IX biosynthesis; coproporphyrinogen-III from 5-aminolevulinate: step 3/4.</text>
</comment>
<evidence type="ECO:0000313" key="12">
    <source>
        <dbReference type="Proteomes" id="UP000215137"/>
    </source>
</evidence>
<dbReference type="InterPro" id="IPR039793">
    <property type="entry name" value="UROS/Hem4"/>
</dbReference>
<accession>A0A248TKZ8</accession>
<comment type="function">
    <text evidence="6 9">Catalyzes cyclization of the linear tetrapyrrole, hydroxymethylbilane, to the macrocyclic uroporphyrinogen III.</text>
</comment>
<dbReference type="InterPro" id="IPR036108">
    <property type="entry name" value="4pyrrol_syn_uPrphyn_synt_sf"/>
</dbReference>
<feature type="domain" description="Tetrapyrrole biosynthesis uroporphyrinogen III synthase" evidence="10">
    <location>
        <begin position="29"/>
        <end position="245"/>
    </location>
</feature>
<dbReference type="InterPro" id="IPR003754">
    <property type="entry name" value="4pyrrol_synth_uPrphyn_synth"/>
</dbReference>
<dbReference type="Gene3D" id="3.40.50.10090">
    <property type="match status" value="2"/>
</dbReference>
<comment type="catalytic activity">
    <reaction evidence="8 9">
        <text>hydroxymethylbilane = uroporphyrinogen III + H2O</text>
        <dbReference type="Rhea" id="RHEA:18965"/>
        <dbReference type="ChEBI" id="CHEBI:15377"/>
        <dbReference type="ChEBI" id="CHEBI:57308"/>
        <dbReference type="ChEBI" id="CHEBI:57845"/>
        <dbReference type="EC" id="4.2.1.75"/>
    </reaction>
</comment>
<dbReference type="UniPathway" id="UPA00251">
    <property type="reaction ID" value="UER00320"/>
</dbReference>
<evidence type="ECO:0000256" key="2">
    <source>
        <dbReference type="ARBA" id="ARBA00008133"/>
    </source>
</evidence>
<dbReference type="EMBL" id="CP022983">
    <property type="protein sequence ID" value="ASV68812.1"/>
    <property type="molecule type" value="Genomic_DNA"/>
</dbReference>
<evidence type="ECO:0000256" key="3">
    <source>
        <dbReference type="ARBA" id="ARBA00013109"/>
    </source>
</evidence>
<dbReference type="EC" id="4.2.1.75" evidence="3 9"/>
<dbReference type="GO" id="GO:0004852">
    <property type="term" value="F:uroporphyrinogen-III synthase activity"/>
    <property type="evidence" value="ECO:0007669"/>
    <property type="project" value="UniProtKB-UniRule"/>
</dbReference>
<evidence type="ECO:0000256" key="9">
    <source>
        <dbReference type="RuleBase" id="RU366031"/>
    </source>
</evidence>
<dbReference type="KEGG" id="bko:CKF48_16870"/>
<dbReference type="Proteomes" id="UP000215137">
    <property type="component" value="Chromosome"/>
</dbReference>
<dbReference type="CDD" id="cd06578">
    <property type="entry name" value="HemD"/>
    <property type="match status" value="1"/>
</dbReference>
<evidence type="ECO:0000256" key="4">
    <source>
        <dbReference type="ARBA" id="ARBA00023239"/>
    </source>
</evidence>
<keyword evidence="5 9" id="KW-0627">Porphyrin biosynthesis</keyword>
<sequence length="253" mass="28656">MIHEDSALHGMSVLIPRSKDQSEASGDLVRFLGGHPVIIPLISFRETTEAHSLKTHDFTQYQWIIFTSSVSVEVFFTYVSQKTNLPKLAVIGKKTAEKLSQYDLKADFIPTEFVAETFTLEFLAILGDEQNIFLPKGNLARDYIKQKLMEAKHRVTERIVYENFFPDESKQLLTGRLLNDGIDILLFTSPSTIDHFMEIVEGHDLKNQISKSIIGCIGPIAAKRAEFYGLKVHAVPTIYTFKHLIKEVVKVIS</sequence>
<evidence type="ECO:0000256" key="6">
    <source>
        <dbReference type="ARBA" id="ARBA00037589"/>
    </source>
</evidence>
<evidence type="ECO:0000259" key="10">
    <source>
        <dbReference type="Pfam" id="PF02602"/>
    </source>
</evidence>
<dbReference type="GO" id="GO:0006782">
    <property type="term" value="P:protoporphyrinogen IX biosynthetic process"/>
    <property type="evidence" value="ECO:0007669"/>
    <property type="project" value="UniProtKB-UniRule"/>
</dbReference>
<keyword evidence="4 9" id="KW-0456">Lyase</keyword>
<evidence type="ECO:0000256" key="5">
    <source>
        <dbReference type="ARBA" id="ARBA00023244"/>
    </source>
</evidence>
<gene>
    <name evidence="11" type="ORF">CKF48_16870</name>
</gene>